<dbReference type="AlphaFoldDB" id="A0A9X2KE19"/>
<feature type="transmembrane region" description="Helical" evidence="2">
    <location>
        <begin position="44"/>
        <end position="68"/>
    </location>
</feature>
<keyword evidence="2" id="KW-1133">Transmembrane helix</keyword>
<protein>
    <submittedName>
        <fullName evidence="3">Uncharacterized protein</fullName>
    </submittedName>
</protein>
<evidence type="ECO:0000313" key="4">
    <source>
        <dbReference type="Proteomes" id="UP001139722"/>
    </source>
</evidence>
<evidence type="ECO:0000313" key="3">
    <source>
        <dbReference type="EMBL" id="MCP2370167.1"/>
    </source>
</evidence>
<gene>
    <name evidence="3" type="ORF">BJ978_000843</name>
</gene>
<proteinExistence type="predicted"/>
<keyword evidence="4" id="KW-1185">Reference proteome</keyword>
<name>A0A9X2KE19_9MICO</name>
<evidence type="ECO:0000256" key="2">
    <source>
        <dbReference type="SAM" id="Phobius"/>
    </source>
</evidence>
<feature type="transmembrane region" description="Helical" evidence="2">
    <location>
        <begin position="17"/>
        <end position="38"/>
    </location>
</feature>
<sequence length="436" mass="43954">MPIVIQPAGAPVRRSPLTLLVFSVLVGLPLAGLIGALMPELAGGFVAAWAIAAVASGAILGVIMALMYRTLAVDLDRGVVRLGSGELPLSSVTAVKRSISSGGTAQYLHYRIAADTGASVRVLVFGRPFKGLALEQAVALRGLVERSGLPASASGASAESELLSGDSQANVAAAAIGRDALLLELDGVIRLLGGADPSQATPAAAVPEGAPAPASEATESGLAPEDEQRLRALVEALATDDDGAAQLIAAAPRTAANVAAAAAAAMWLAVAGFAVAFVWGITESGGFGDGALALLGWSAAIGAVALFVWAAAADRRTLRLQALGAEWLAADPRRAERGLPAPFLGVALDAANRLLGLCAYAGSVLGFLGVMLGIGMLATGDEPDLVVFAVVLLVVGAIALVLGIWAFVATHRRRKRAAAAFAALAGKRGELAYGRF</sequence>
<dbReference type="EMBL" id="JAMZDY010000001">
    <property type="protein sequence ID" value="MCP2370167.1"/>
    <property type="molecule type" value="Genomic_DNA"/>
</dbReference>
<dbReference type="RefSeq" id="WP_156998640.1">
    <property type="nucleotide sequence ID" value="NZ_JAMZDY010000001.1"/>
</dbReference>
<feature type="transmembrane region" description="Helical" evidence="2">
    <location>
        <begin position="258"/>
        <end position="279"/>
    </location>
</feature>
<keyword evidence="2" id="KW-0472">Membrane</keyword>
<accession>A0A9X2KE19</accession>
<dbReference type="OrthoDB" id="9986675at2"/>
<feature type="compositionally biased region" description="Low complexity" evidence="1">
    <location>
        <begin position="200"/>
        <end position="221"/>
    </location>
</feature>
<keyword evidence="2" id="KW-0812">Transmembrane</keyword>
<evidence type="ECO:0000256" key="1">
    <source>
        <dbReference type="SAM" id="MobiDB-lite"/>
    </source>
</evidence>
<comment type="caution">
    <text evidence="3">The sequence shown here is derived from an EMBL/GenBank/DDBJ whole genome shotgun (WGS) entry which is preliminary data.</text>
</comment>
<organism evidence="3 4">
    <name type="scientific">Agromyces terreus</name>
    <dbReference type="NCBI Taxonomy" id="424795"/>
    <lineage>
        <taxon>Bacteria</taxon>
        <taxon>Bacillati</taxon>
        <taxon>Actinomycetota</taxon>
        <taxon>Actinomycetes</taxon>
        <taxon>Micrococcales</taxon>
        <taxon>Microbacteriaceae</taxon>
        <taxon>Agromyces</taxon>
    </lineage>
</organism>
<feature type="transmembrane region" description="Helical" evidence="2">
    <location>
        <begin position="385"/>
        <end position="408"/>
    </location>
</feature>
<feature type="transmembrane region" description="Helical" evidence="2">
    <location>
        <begin position="291"/>
        <end position="312"/>
    </location>
</feature>
<dbReference type="Proteomes" id="UP001139722">
    <property type="component" value="Unassembled WGS sequence"/>
</dbReference>
<feature type="transmembrane region" description="Helical" evidence="2">
    <location>
        <begin position="354"/>
        <end position="379"/>
    </location>
</feature>
<reference evidence="3" key="1">
    <citation type="submission" date="2022-06" db="EMBL/GenBank/DDBJ databases">
        <title>Sequencing the genomes of 1000 actinobacteria strains.</title>
        <authorList>
            <person name="Klenk H.-P."/>
        </authorList>
    </citation>
    <scope>NUCLEOTIDE SEQUENCE</scope>
    <source>
        <strain evidence="3">DSM 22016</strain>
    </source>
</reference>
<feature type="region of interest" description="Disordered" evidence="1">
    <location>
        <begin position="200"/>
        <end position="224"/>
    </location>
</feature>